<dbReference type="PANTHER" id="PTHR36306">
    <property type="entry name" value="ALPHA-AMYLASE-RELATED-RELATED"/>
    <property type="match status" value="1"/>
</dbReference>
<evidence type="ECO:0000313" key="5">
    <source>
        <dbReference type="Proteomes" id="UP000284763"/>
    </source>
</evidence>
<dbReference type="InterPro" id="IPR052046">
    <property type="entry name" value="GH57_Enzymes"/>
</dbReference>
<accession>A0A3R7XUP8</accession>
<evidence type="ECO:0000259" key="3">
    <source>
        <dbReference type="Pfam" id="PF03065"/>
    </source>
</evidence>
<dbReference type="EMBL" id="QZAB01000299">
    <property type="protein sequence ID" value="RQD85444.1"/>
    <property type="molecule type" value="Genomic_DNA"/>
</dbReference>
<dbReference type="PANTHER" id="PTHR36306:SF1">
    <property type="entry name" value="ALPHA-AMYLASE-RELATED"/>
    <property type="match status" value="1"/>
</dbReference>
<reference evidence="4 5" key="1">
    <citation type="submission" date="2018-08" db="EMBL/GenBank/DDBJ databases">
        <title>The metabolism and importance of syntrophic acetate oxidation coupled to methane or sulfide production in haloalkaline environments.</title>
        <authorList>
            <person name="Timmers P.H.A."/>
            <person name="Vavourakis C.D."/>
            <person name="Sorokin D.Y."/>
            <person name="Sinninghe Damste J.S."/>
            <person name="Muyzer G."/>
            <person name="Stams A.J.M."/>
            <person name="Plugge C.M."/>
        </authorList>
    </citation>
    <scope>NUCLEOTIDE SEQUENCE [LARGE SCALE GENOMIC DNA]</scope>
    <source>
        <strain evidence="4">MSAO_Arc3</strain>
    </source>
</reference>
<organism evidence="4 5">
    <name type="scientific">Methanosalsum natronophilum</name>
    <dbReference type="NCBI Taxonomy" id="768733"/>
    <lineage>
        <taxon>Archaea</taxon>
        <taxon>Methanobacteriati</taxon>
        <taxon>Methanobacteriota</taxon>
        <taxon>Stenosarchaea group</taxon>
        <taxon>Methanomicrobia</taxon>
        <taxon>Methanosarcinales</taxon>
        <taxon>Methanosarcinaceae</taxon>
        <taxon>Methanosalsum</taxon>
    </lineage>
</organism>
<dbReference type="SUPFAM" id="SSF88713">
    <property type="entry name" value="Glycoside hydrolase/deacetylase"/>
    <property type="match status" value="1"/>
</dbReference>
<dbReference type="InterPro" id="IPR011330">
    <property type="entry name" value="Glyco_hydro/deAcase_b/a-brl"/>
</dbReference>
<dbReference type="Gene3D" id="3.20.110.20">
    <property type="match status" value="1"/>
</dbReference>
<protein>
    <submittedName>
        <fullName evidence="4">Alpha-amylase</fullName>
    </submittedName>
</protein>
<dbReference type="Pfam" id="PF03065">
    <property type="entry name" value="Glyco_hydro_57"/>
    <property type="match status" value="1"/>
</dbReference>
<dbReference type="GO" id="GO:0003824">
    <property type="term" value="F:catalytic activity"/>
    <property type="evidence" value="ECO:0007669"/>
    <property type="project" value="InterPro"/>
</dbReference>
<dbReference type="AlphaFoldDB" id="A0A3R7XUP8"/>
<evidence type="ECO:0000256" key="1">
    <source>
        <dbReference type="ARBA" id="ARBA00006821"/>
    </source>
</evidence>
<feature type="domain" description="Glycoside hydrolase family 57 N-terminal" evidence="3">
    <location>
        <begin position="6"/>
        <end position="309"/>
    </location>
</feature>
<comment type="similarity">
    <text evidence="1">Belongs to the glycosyl hydrolase 57 family.</text>
</comment>
<keyword evidence="2" id="KW-0119">Carbohydrate metabolism</keyword>
<dbReference type="Proteomes" id="UP000284763">
    <property type="component" value="Unassembled WGS sequence"/>
</dbReference>
<evidence type="ECO:0000313" key="4">
    <source>
        <dbReference type="EMBL" id="RQD85444.1"/>
    </source>
</evidence>
<sequence>MNSICLYFEIHQPYRLKWFWPGDQTEGFERYFDNNVNKEIFEKVATKCYIPANRLLLELIDEHRNEFKLSISITGTLLDQCEKWGPEVLDTFIQLAESGSVEFIDETNYHSISSLFEDRNEFIEEVKQHRDNIYSQFSILPTTFRNTELIYNNSIAETVFDMGYNCILAEGADHIINSASNHIQSFHTRNIFEGTNFSPNYVYKSNNCDIKVLLRNYKLSDDIGYRFSSRSWPEHPLTAEKWANWASNAQGDTLNIFMDYETFGEHQWADTGIFEFLKAYPYEIKDKGLTFKTPSETIRDYQPVGTIDIGDYSTTSWADIERDTSAWIGNDMQLRCFEEARLIEPYVKKTRDQNLIHIWKHFLTSDHYYYMSTKWLDDADVHSYFSIHSSPYDASINFMSAFLDFKSLVFRTLKEKNLTN</sequence>
<dbReference type="CDD" id="cd10795">
    <property type="entry name" value="GH57N_MJA1_like"/>
    <property type="match status" value="1"/>
</dbReference>
<dbReference type="InterPro" id="IPR004300">
    <property type="entry name" value="Glyco_hydro_57_N"/>
</dbReference>
<evidence type="ECO:0000256" key="2">
    <source>
        <dbReference type="ARBA" id="ARBA00023277"/>
    </source>
</evidence>
<comment type="caution">
    <text evidence="4">The sequence shown here is derived from an EMBL/GenBank/DDBJ whole genome shotgun (WGS) entry which is preliminary data.</text>
</comment>
<proteinExistence type="inferred from homology"/>
<name>A0A3R7XUP8_9EURY</name>
<dbReference type="GO" id="GO:0005975">
    <property type="term" value="P:carbohydrate metabolic process"/>
    <property type="evidence" value="ECO:0007669"/>
    <property type="project" value="InterPro"/>
</dbReference>
<gene>
    <name evidence="4" type="ORF">D5R95_04630</name>
</gene>